<name>A0A0C1Z5I3_9BACT</name>
<accession>A0A0C1Z5I3</accession>
<reference evidence="1 2" key="1">
    <citation type="submission" date="2014-12" db="EMBL/GenBank/DDBJ databases">
        <title>Genome assembly of Enhygromyxa salina DSM 15201.</title>
        <authorList>
            <person name="Sharma G."/>
            <person name="Subramanian S."/>
        </authorList>
    </citation>
    <scope>NUCLEOTIDE SEQUENCE [LARGE SCALE GENOMIC DNA]</scope>
    <source>
        <strain evidence="1 2">DSM 15201</strain>
    </source>
</reference>
<dbReference type="AlphaFoldDB" id="A0A0C1Z5I3"/>
<dbReference type="EMBL" id="JMCC02000115">
    <property type="protein sequence ID" value="KIG12864.1"/>
    <property type="molecule type" value="Genomic_DNA"/>
</dbReference>
<sequence>MSLLLPPLELVPTLGHAALALPSDVRHQHVQRIRDRIPSRT</sequence>
<evidence type="ECO:0000313" key="2">
    <source>
        <dbReference type="Proteomes" id="UP000031599"/>
    </source>
</evidence>
<protein>
    <submittedName>
        <fullName evidence="1">Uncharacterized protein</fullName>
    </submittedName>
</protein>
<gene>
    <name evidence="1" type="ORF">DB30_00931</name>
</gene>
<comment type="caution">
    <text evidence="1">The sequence shown here is derived from an EMBL/GenBank/DDBJ whole genome shotgun (WGS) entry which is preliminary data.</text>
</comment>
<dbReference type="Proteomes" id="UP000031599">
    <property type="component" value="Unassembled WGS sequence"/>
</dbReference>
<proteinExistence type="predicted"/>
<evidence type="ECO:0000313" key="1">
    <source>
        <dbReference type="EMBL" id="KIG12864.1"/>
    </source>
</evidence>
<organism evidence="1 2">
    <name type="scientific">Enhygromyxa salina</name>
    <dbReference type="NCBI Taxonomy" id="215803"/>
    <lineage>
        <taxon>Bacteria</taxon>
        <taxon>Pseudomonadati</taxon>
        <taxon>Myxococcota</taxon>
        <taxon>Polyangia</taxon>
        <taxon>Nannocystales</taxon>
        <taxon>Nannocystaceae</taxon>
        <taxon>Enhygromyxa</taxon>
    </lineage>
</organism>